<dbReference type="Proteomes" id="UP000444185">
    <property type="component" value="Unassembled WGS sequence"/>
</dbReference>
<dbReference type="RefSeq" id="WP_160608521.1">
    <property type="nucleotide sequence ID" value="NZ_WTYF01000004.1"/>
</dbReference>
<sequence length="167" mass="18645">MAGLCLAFAFGGFGMSGFTTAILGGPGGLFFGWIAAVCCLRLFDRREQVVIDGKGIFIRSHGSKRIGLRSIDRMKTDMGRLSLYLFKPSKYPIECAHRRFLYRVNGAMAREFYGDAWIWSTYLDRSLAELTNAIWTHRPQTDFEKKIASTVAGWDENGGPYADPAAE</sequence>
<dbReference type="EMBL" id="WTYF01000004">
    <property type="protein sequence ID" value="MXO51823.1"/>
    <property type="molecule type" value="Genomic_DNA"/>
</dbReference>
<accession>A0A844Y3C8</accession>
<gene>
    <name evidence="1" type="ORF">GRI42_10970</name>
</gene>
<keyword evidence="2" id="KW-1185">Reference proteome</keyword>
<organism evidence="1 2">
    <name type="scientific">Qipengyuania gaetbuli</name>
    <dbReference type="NCBI Taxonomy" id="266952"/>
    <lineage>
        <taxon>Bacteria</taxon>
        <taxon>Pseudomonadati</taxon>
        <taxon>Pseudomonadota</taxon>
        <taxon>Alphaproteobacteria</taxon>
        <taxon>Sphingomonadales</taxon>
        <taxon>Erythrobacteraceae</taxon>
        <taxon>Qipengyuania</taxon>
    </lineage>
</organism>
<comment type="caution">
    <text evidence="1">The sequence shown here is derived from an EMBL/GenBank/DDBJ whole genome shotgun (WGS) entry which is preliminary data.</text>
</comment>
<evidence type="ECO:0000313" key="2">
    <source>
        <dbReference type="Proteomes" id="UP000444185"/>
    </source>
</evidence>
<dbReference type="OrthoDB" id="7391122at2"/>
<dbReference type="AlphaFoldDB" id="A0A844Y3C8"/>
<proteinExistence type="predicted"/>
<protein>
    <submittedName>
        <fullName evidence="1">Uncharacterized protein</fullName>
    </submittedName>
</protein>
<evidence type="ECO:0000313" key="1">
    <source>
        <dbReference type="EMBL" id="MXO51823.1"/>
    </source>
</evidence>
<reference evidence="1 2" key="1">
    <citation type="submission" date="2019-12" db="EMBL/GenBank/DDBJ databases">
        <title>Genomic-based taxomic classification of the family Erythrobacteraceae.</title>
        <authorList>
            <person name="Xu L."/>
        </authorList>
    </citation>
    <scope>NUCLEOTIDE SEQUENCE [LARGE SCALE GENOMIC DNA]</scope>
    <source>
        <strain evidence="1 2">DSM 16225</strain>
    </source>
</reference>
<name>A0A844Y3C8_9SPHN</name>